<proteinExistence type="inferred from homology"/>
<evidence type="ECO:0000256" key="2">
    <source>
        <dbReference type="ARBA" id="ARBA00022448"/>
    </source>
</evidence>
<evidence type="ECO:0000256" key="6">
    <source>
        <dbReference type="ARBA" id="ARBA00023136"/>
    </source>
</evidence>
<dbReference type="GO" id="GO:0005886">
    <property type="term" value="C:plasma membrane"/>
    <property type="evidence" value="ECO:0007669"/>
    <property type="project" value="UniProtKB-SubCell"/>
</dbReference>
<dbReference type="EMBL" id="MCHY01000006">
    <property type="protein sequence ID" value="RKD25639.1"/>
    <property type="molecule type" value="Genomic_DNA"/>
</dbReference>
<evidence type="ECO:0000256" key="5">
    <source>
        <dbReference type="ARBA" id="ARBA00022989"/>
    </source>
</evidence>
<dbReference type="Pfam" id="PF19300">
    <property type="entry name" value="BPD_transp_1_N"/>
    <property type="match status" value="1"/>
</dbReference>
<keyword evidence="10" id="KW-1185">Reference proteome</keyword>
<reference evidence="9 10" key="1">
    <citation type="submission" date="2016-08" db="EMBL/GenBank/DDBJ databases">
        <title>Novel Firmicute Genomes.</title>
        <authorList>
            <person name="Poppleton D.I."/>
            <person name="Gribaldo S."/>
        </authorList>
    </citation>
    <scope>NUCLEOTIDE SEQUENCE [LARGE SCALE GENOMIC DNA]</scope>
    <source>
        <strain evidence="9 10">RAOx-1</strain>
    </source>
</reference>
<dbReference type="PANTHER" id="PTHR30465">
    <property type="entry name" value="INNER MEMBRANE ABC TRANSPORTER"/>
    <property type="match status" value="1"/>
</dbReference>
<feature type="transmembrane region" description="Helical" evidence="7">
    <location>
        <begin position="272"/>
        <end position="298"/>
    </location>
</feature>
<evidence type="ECO:0000256" key="3">
    <source>
        <dbReference type="ARBA" id="ARBA00022475"/>
    </source>
</evidence>
<keyword evidence="5 7" id="KW-1133">Transmembrane helix</keyword>
<evidence type="ECO:0000259" key="8">
    <source>
        <dbReference type="PROSITE" id="PS50928"/>
    </source>
</evidence>
<dbReference type="InterPro" id="IPR035906">
    <property type="entry name" value="MetI-like_sf"/>
</dbReference>
<dbReference type="Proteomes" id="UP000284219">
    <property type="component" value="Unassembled WGS sequence"/>
</dbReference>
<evidence type="ECO:0000256" key="4">
    <source>
        <dbReference type="ARBA" id="ARBA00022692"/>
    </source>
</evidence>
<keyword evidence="2 7" id="KW-0813">Transport</keyword>
<dbReference type="Gene3D" id="1.10.3720.10">
    <property type="entry name" value="MetI-like"/>
    <property type="match status" value="1"/>
</dbReference>
<comment type="similarity">
    <text evidence="7">Belongs to the binding-protein-dependent transport system permease family.</text>
</comment>
<dbReference type="AlphaFoldDB" id="A0A419SN49"/>
<dbReference type="RefSeq" id="WP_120188308.1">
    <property type="nucleotide sequence ID" value="NZ_MCHY01000006.1"/>
</dbReference>
<dbReference type="PANTHER" id="PTHR30465:SF93">
    <property type="entry name" value="OLIGOPEPTIDE TRANSPORT SYSTEM PERMEASE PROTEIN OPPB"/>
    <property type="match status" value="1"/>
</dbReference>
<feature type="transmembrane region" description="Helical" evidence="7">
    <location>
        <begin position="98"/>
        <end position="121"/>
    </location>
</feature>
<accession>A0A419SN49</accession>
<sequence length="309" mass="34065">MARYIVRRIGFVFITLFLIVTATFFLMQAIPGDPFTSERGVPEEIQQSMYEHYGLNDPLYVQYGKYLVSVAKWDLGPSFKYKGRTVNDIISDGVGVSFTLGAAALFIAISFGLILGVIAALNHNKWQDYTAMIVAVVGISVPSFILATFFQYFFAMKMNVLPVAKWGSLQHVVLPAFALAALPMAFIARLTRSNMLEVLHQDYIKTAKAKGLSPFVVTVRHALRNALMPVITYLGPLAAGILTGTFVIERIFAIPGLGSHFVTSISNRDYTVIMGTTVFYSIVLLTLILFVDLAYGIVDPRIKLSGKGK</sequence>
<protein>
    <submittedName>
        <fullName evidence="9">Peptide ABC transporter permease</fullName>
    </submittedName>
</protein>
<evidence type="ECO:0000256" key="1">
    <source>
        <dbReference type="ARBA" id="ARBA00004651"/>
    </source>
</evidence>
<organism evidence="9 10">
    <name type="scientific">Ammoniphilus oxalaticus</name>
    <dbReference type="NCBI Taxonomy" id="66863"/>
    <lineage>
        <taxon>Bacteria</taxon>
        <taxon>Bacillati</taxon>
        <taxon>Bacillota</taxon>
        <taxon>Bacilli</taxon>
        <taxon>Bacillales</taxon>
        <taxon>Paenibacillaceae</taxon>
        <taxon>Aneurinibacillus group</taxon>
        <taxon>Ammoniphilus</taxon>
    </lineage>
</organism>
<evidence type="ECO:0000313" key="9">
    <source>
        <dbReference type="EMBL" id="RKD25639.1"/>
    </source>
</evidence>
<evidence type="ECO:0000313" key="10">
    <source>
        <dbReference type="Proteomes" id="UP000284219"/>
    </source>
</evidence>
<feature type="transmembrane region" description="Helical" evidence="7">
    <location>
        <begin position="166"/>
        <end position="187"/>
    </location>
</feature>
<name>A0A419SN49_9BACL</name>
<dbReference type="SUPFAM" id="SSF161098">
    <property type="entry name" value="MetI-like"/>
    <property type="match status" value="1"/>
</dbReference>
<gene>
    <name evidence="9" type="ORF">BEP19_01460</name>
</gene>
<dbReference type="InterPro" id="IPR000515">
    <property type="entry name" value="MetI-like"/>
</dbReference>
<comment type="subcellular location">
    <subcellularLocation>
        <location evidence="1 7">Cell membrane</location>
        <topology evidence="1 7">Multi-pass membrane protein</topology>
    </subcellularLocation>
</comment>
<keyword evidence="3" id="KW-1003">Cell membrane</keyword>
<dbReference type="CDD" id="cd06261">
    <property type="entry name" value="TM_PBP2"/>
    <property type="match status" value="1"/>
</dbReference>
<evidence type="ECO:0000256" key="7">
    <source>
        <dbReference type="RuleBase" id="RU363032"/>
    </source>
</evidence>
<feature type="transmembrane region" description="Helical" evidence="7">
    <location>
        <begin position="133"/>
        <end position="154"/>
    </location>
</feature>
<dbReference type="InterPro" id="IPR045621">
    <property type="entry name" value="BPD_transp_1_N"/>
</dbReference>
<dbReference type="GO" id="GO:0055085">
    <property type="term" value="P:transmembrane transport"/>
    <property type="evidence" value="ECO:0007669"/>
    <property type="project" value="InterPro"/>
</dbReference>
<dbReference type="OrthoDB" id="24153at2"/>
<dbReference type="PROSITE" id="PS50928">
    <property type="entry name" value="ABC_TM1"/>
    <property type="match status" value="1"/>
</dbReference>
<feature type="transmembrane region" description="Helical" evidence="7">
    <location>
        <begin position="9"/>
        <end position="30"/>
    </location>
</feature>
<feature type="transmembrane region" description="Helical" evidence="7">
    <location>
        <begin position="230"/>
        <end position="252"/>
    </location>
</feature>
<dbReference type="Pfam" id="PF00528">
    <property type="entry name" value="BPD_transp_1"/>
    <property type="match status" value="1"/>
</dbReference>
<keyword evidence="4 7" id="KW-0812">Transmembrane</keyword>
<keyword evidence="6 7" id="KW-0472">Membrane</keyword>
<comment type="caution">
    <text evidence="9">The sequence shown here is derived from an EMBL/GenBank/DDBJ whole genome shotgun (WGS) entry which is preliminary data.</text>
</comment>
<feature type="domain" description="ABC transmembrane type-1" evidence="8">
    <location>
        <begin position="94"/>
        <end position="295"/>
    </location>
</feature>